<dbReference type="OrthoDB" id="103324at2"/>
<dbReference type="Proteomes" id="UP000199001">
    <property type="component" value="Unassembled WGS sequence"/>
</dbReference>
<dbReference type="EMBL" id="FMHZ01000002">
    <property type="protein sequence ID" value="SCL71339.1"/>
    <property type="molecule type" value="Genomic_DNA"/>
</dbReference>
<reference evidence="3" key="1">
    <citation type="submission" date="2016-06" db="EMBL/GenBank/DDBJ databases">
        <authorList>
            <person name="Varghese N."/>
            <person name="Submissions Spin"/>
        </authorList>
    </citation>
    <scope>NUCLEOTIDE SEQUENCE [LARGE SCALE GENOMIC DNA]</scope>
    <source>
        <strain evidence="3">DSM 43903</strain>
    </source>
</reference>
<dbReference type="STRING" id="47855.GA0070606_5688"/>
<keyword evidence="3" id="KW-1185">Reference proteome</keyword>
<protein>
    <submittedName>
        <fullName evidence="2">Dehydrogenase (Flavoprotein)</fullName>
    </submittedName>
</protein>
<dbReference type="GO" id="GO:0004497">
    <property type="term" value="F:monooxygenase activity"/>
    <property type="evidence" value="ECO:0007669"/>
    <property type="project" value="InterPro"/>
</dbReference>
<evidence type="ECO:0000313" key="2">
    <source>
        <dbReference type="EMBL" id="SCL71339.1"/>
    </source>
</evidence>
<dbReference type="Pfam" id="PF04820">
    <property type="entry name" value="Trp_halogenase"/>
    <property type="match status" value="2"/>
</dbReference>
<organism evidence="2 3">
    <name type="scientific">Micromonospora citrea</name>
    <dbReference type="NCBI Taxonomy" id="47855"/>
    <lineage>
        <taxon>Bacteria</taxon>
        <taxon>Bacillati</taxon>
        <taxon>Actinomycetota</taxon>
        <taxon>Actinomycetes</taxon>
        <taxon>Micromonosporales</taxon>
        <taxon>Micromonosporaceae</taxon>
        <taxon>Micromonospora</taxon>
    </lineage>
</organism>
<dbReference type="InterPro" id="IPR036188">
    <property type="entry name" value="FAD/NAD-bd_sf"/>
</dbReference>
<evidence type="ECO:0000256" key="1">
    <source>
        <dbReference type="ARBA" id="ARBA00038396"/>
    </source>
</evidence>
<gene>
    <name evidence="2" type="ORF">GA0070606_5688</name>
</gene>
<accession>A0A1C6VYC8</accession>
<dbReference type="RefSeq" id="WP_091106246.1">
    <property type="nucleotide sequence ID" value="NZ_FMHZ01000002.1"/>
</dbReference>
<dbReference type="Gene3D" id="3.30.9.100">
    <property type="match status" value="1"/>
</dbReference>
<dbReference type="InterPro" id="IPR050816">
    <property type="entry name" value="Flavin-dep_Halogenase_NPB"/>
</dbReference>
<dbReference type="InterPro" id="IPR006905">
    <property type="entry name" value="Flavin_halogenase"/>
</dbReference>
<sequence>MSHPEPEYDVIVVGGGPAGSSTAGLLAQEGHRVLLLEREKFPRYHIGESLISGVTLTLDALGVRERMAELRFQVKHGGSLLWGADQTAPWSFRFREIRDARFDYSWQVRRAEFDAMLLDRARELGVLVVEGATVRGPLTDGDRIVGVSYQFRGEADPVDARAAIVVDASGQQRWLGRHFGLVSWHDDLRNMATWSYYAGALRYPGDHEGDLLVESRSHGWLWYAPLSPTLTGIGYVTPSDRFAESGLPPEQLLEKQIAESNEVSWLTAGARRVDVYRTARDWSYACSQFSGPGWVLVGDAAAFIDPLLSSGVSLAMRGALSLSRAVHEALAAPEKERHLMQVYEDRYRDFLAALLDLIRFFYDGAHGRDELHLRAQAIVDPDRLMPPKISFVSLLSGLARGDETLDTAPRAAIDRPPGAI</sequence>
<dbReference type="PANTHER" id="PTHR43747:SF1">
    <property type="entry name" value="SLR1998 PROTEIN"/>
    <property type="match status" value="1"/>
</dbReference>
<dbReference type="PANTHER" id="PTHR43747">
    <property type="entry name" value="FAD-BINDING PROTEIN"/>
    <property type="match status" value="1"/>
</dbReference>
<name>A0A1C6VYC8_9ACTN</name>
<dbReference type="Gene3D" id="3.50.50.60">
    <property type="entry name" value="FAD/NAD(P)-binding domain"/>
    <property type="match status" value="1"/>
</dbReference>
<dbReference type="SUPFAM" id="SSF51905">
    <property type="entry name" value="FAD/NAD(P)-binding domain"/>
    <property type="match status" value="1"/>
</dbReference>
<comment type="similarity">
    <text evidence="1">Belongs to the flavin-dependent halogenase family. Bacterial tryptophan halogenase subfamily.</text>
</comment>
<dbReference type="AlphaFoldDB" id="A0A1C6VYC8"/>
<evidence type="ECO:0000313" key="3">
    <source>
        <dbReference type="Proteomes" id="UP000199001"/>
    </source>
</evidence>
<proteinExistence type="inferred from homology"/>
<dbReference type="PRINTS" id="PR00420">
    <property type="entry name" value="RNGMNOXGNASE"/>
</dbReference>